<feature type="modified residue" description="4-aspartylphosphate" evidence="8">
    <location>
        <position position="461"/>
    </location>
</feature>
<dbReference type="InterPro" id="IPR003594">
    <property type="entry name" value="HATPase_dom"/>
</dbReference>
<dbReference type="EC" id="2.7.13.3" evidence="2"/>
<dbReference type="SMART" id="SM00387">
    <property type="entry name" value="HATPase_c"/>
    <property type="match status" value="1"/>
</dbReference>
<dbReference type="OrthoDB" id="9808408at2"/>
<dbReference type="FunFam" id="1.10.287.130:FF:000001">
    <property type="entry name" value="Two-component sensor histidine kinase"/>
    <property type="match status" value="1"/>
</dbReference>
<dbReference type="Gene3D" id="3.40.50.2300">
    <property type="match status" value="1"/>
</dbReference>
<dbReference type="SUPFAM" id="SSF52172">
    <property type="entry name" value="CheY-like"/>
    <property type="match status" value="1"/>
</dbReference>
<reference evidence="11 12" key="1">
    <citation type="submission" date="2019-02" db="EMBL/GenBank/DDBJ databases">
        <title>Deep-cultivation of Planctomycetes and their phenomic and genomic characterization uncovers novel biology.</title>
        <authorList>
            <person name="Wiegand S."/>
            <person name="Jogler M."/>
            <person name="Boedeker C."/>
            <person name="Pinto D."/>
            <person name="Vollmers J."/>
            <person name="Rivas-Marin E."/>
            <person name="Kohn T."/>
            <person name="Peeters S.H."/>
            <person name="Heuer A."/>
            <person name="Rast P."/>
            <person name="Oberbeckmann S."/>
            <person name="Bunk B."/>
            <person name="Jeske O."/>
            <person name="Meyerdierks A."/>
            <person name="Storesund J.E."/>
            <person name="Kallscheuer N."/>
            <person name="Luecker S."/>
            <person name="Lage O.M."/>
            <person name="Pohl T."/>
            <person name="Merkel B.J."/>
            <person name="Hornburger P."/>
            <person name="Mueller R.-W."/>
            <person name="Bruemmer F."/>
            <person name="Labrenz M."/>
            <person name="Spormann A.M."/>
            <person name="Op den Camp H."/>
            <person name="Overmann J."/>
            <person name="Amann R."/>
            <person name="Jetten M.S.M."/>
            <person name="Mascher T."/>
            <person name="Medema M.H."/>
            <person name="Devos D.P."/>
            <person name="Kaster A.-K."/>
            <person name="Ovreas L."/>
            <person name="Rohde M."/>
            <person name="Galperin M.Y."/>
            <person name="Jogler C."/>
        </authorList>
    </citation>
    <scope>NUCLEOTIDE SEQUENCE [LARGE SCALE GENOMIC DNA]</scope>
    <source>
        <strain evidence="11 12">ETA_A8</strain>
    </source>
</reference>
<keyword evidence="5 11" id="KW-0418">Kinase</keyword>
<keyword evidence="4 11" id="KW-0808">Transferase</keyword>
<organism evidence="11 12">
    <name type="scientific">Anatilimnocola aggregata</name>
    <dbReference type="NCBI Taxonomy" id="2528021"/>
    <lineage>
        <taxon>Bacteria</taxon>
        <taxon>Pseudomonadati</taxon>
        <taxon>Planctomycetota</taxon>
        <taxon>Planctomycetia</taxon>
        <taxon>Pirellulales</taxon>
        <taxon>Pirellulaceae</taxon>
        <taxon>Anatilimnocola</taxon>
    </lineage>
</organism>
<dbReference type="PROSITE" id="PS50110">
    <property type="entry name" value="RESPONSE_REGULATORY"/>
    <property type="match status" value="1"/>
</dbReference>
<dbReference type="GO" id="GO:0000155">
    <property type="term" value="F:phosphorelay sensor kinase activity"/>
    <property type="evidence" value="ECO:0007669"/>
    <property type="project" value="InterPro"/>
</dbReference>
<dbReference type="SMART" id="SM00065">
    <property type="entry name" value="GAF"/>
    <property type="match status" value="1"/>
</dbReference>
<dbReference type="SUPFAM" id="SSF55874">
    <property type="entry name" value="ATPase domain of HSP90 chaperone/DNA topoisomerase II/histidine kinase"/>
    <property type="match status" value="1"/>
</dbReference>
<dbReference type="Gene3D" id="3.30.565.10">
    <property type="entry name" value="Histidine kinase-like ATPase, C-terminal domain"/>
    <property type="match status" value="1"/>
</dbReference>
<dbReference type="SMART" id="SM00388">
    <property type="entry name" value="HisKA"/>
    <property type="match status" value="1"/>
</dbReference>
<dbReference type="InterPro" id="IPR029016">
    <property type="entry name" value="GAF-like_dom_sf"/>
</dbReference>
<keyword evidence="6" id="KW-0902">Two-component regulatory system</keyword>
<name>A0A517YBF9_9BACT</name>
<proteinExistence type="predicted"/>
<accession>A0A517YBF9</accession>
<evidence type="ECO:0000256" key="2">
    <source>
        <dbReference type="ARBA" id="ARBA00012438"/>
    </source>
</evidence>
<evidence type="ECO:0000256" key="1">
    <source>
        <dbReference type="ARBA" id="ARBA00000085"/>
    </source>
</evidence>
<dbReference type="CDD" id="cd00082">
    <property type="entry name" value="HisKA"/>
    <property type="match status" value="1"/>
</dbReference>
<dbReference type="InterPro" id="IPR004358">
    <property type="entry name" value="Sig_transdc_His_kin-like_C"/>
</dbReference>
<dbReference type="Pfam" id="PF00512">
    <property type="entry name" value="HisKA"/>
    <property type="match status" value="1"/>
</dbReference>
<dbReference type="PANTHER" id="PTHR43547">
    <property type="entry name" value="TWO-COMPONENT HISTIDINE KINASE"/>
    <property type="match status" value="1"/>
</dbReference>
<dbReference type="FunFam" id="3.30.565.10:FF:000006">
    <property type="entry name" value="Sensor histidine kinase WalK"/>
    <property type="match status" value="1"/>
</dbReference>
<evidence type="ECO:0000256" key="3">
    <source>
        <dbReference type="ARBA" id="ARBA00022553"/>
    </source>
</evidence>
<dbReference type="Pfam" id="PF00072">
    <property type="entry name" value="Response_reg"/>
    <property type="match status" value="1"/>
</dbReference>
<dbReference type="AlphaFoldDB" id="A0A517YBF9"/>
<keyword evidence="3 8" id="KW-0597">Phosphoprotein</keyword>
<dbReference type="PRINTS" id="PR00344">
    <property type="entry name" value="BCTRLSENSOR"/>
</dbReference>
<comment type="catalytic activity">
    <reaction evidence="1">
        <text>ATP + protein L-histidine = ADP + protein N-phospho-L-histidine.</text>
        <dbReference type="EC" id="2.7.13.3"/>
    </reaction>
</comment>
<dbReference type="InterPro" id="IPR036890">
    <property type="entry name" value="HATPase_C_sf"/>
</dbReference>
<dbReference type="InterPro" id="IPR011006">
    <property type="entry name" value="CheY-like_superfamily"/>
</dbReference>
<dbReference type="EMBL" id="CP036274">
    <property type="protein sequence ID" value="QDU27462.1"/>
    <property type="molecule type" value="Genomic_DNA"/>
</dbReference>
<protein>
    <recommendedName>
        <fullName evidence="2">histidine kinase</fullName>
        <ecNumber evidence="2">2.7.13.3</ecNumber>
    </recommendedName>
</protein>
<evidence type="ECO:0000256" key="6">
    <source>
        <dbReference type="ARBA" id="ARBA00023012"/>
    </source>
</evidence>
<gene>
    <name evidence="11" type="primary">luxQ_6</name>
    <name evidence="11" type="ORF">ETAA8_25500</name>
</gene>
<evidence type="ECO:0000256" key="7">
    <source>
        <dbReference type="ARBA" id="ARBA00023136"/>
    </source>
</evidence>
<dbReference type="KEGG" id="aagg:ETAA8_25500"/>
<dbReference type="Gene3D" id="1.10.287.130">
    <property type="match status" value="1"/>
</dbReference>
<dbReference type="PANTHER" id="PTHR43547:SF2">
    <property type="entry name" value="HYBRID SIGNAL TRANSDUCTION HISTIDINE KINASE C"/>
    <property type="match status" value="1"/>
</dbReference>
<keyword evidence="12" id="KW-1185">Reference proteome</keyword>
<dbReference type="Gene3D" id="3.30.450.40">
    <property type="match status" value="1"/>
</dbReference>
<dbReference type="Proteomes" id="UP000315017">
    <property type="component" value="Chromosome"/>
</dbReference>
<dbReference type="InterPro" id="IPR003018">
    <property type="entry name" value="GAF"/>
</dbReference>
<evidence type="ECO:0000256" key="4">
    <source>
        <dbReference type="ARBA" id="ARBA00022679"/>
    </source>
</evidence>
<dbReference type="CDD" id="cd17580">
    <property type="entry name" value="REC_2_DhkD-like"/>
    <property type="match status" value="1"/>
</dbReference>
<feature type="domain" description="Response regulatory" evidence="10">
    <location>
        <begin position="412"/>
        <end position="528"/>
    </location>
</feature>
<dbReference type="Pfam" id="PF02518">
    <property type="entry name" value="HATPase_c"/>
    <property type="match status" value="1"/>
</dbReference>
<dbReference type="SUPFAM" id="SSF55781">
    <property type="entry name" value="GAF domain-like"/>
    <property type="match status" value="1"/>
</dbReference>
<sequence>MPHQELIRVVQRLSFCRDLPAVFSVLQNSARKLTKADGVTIVLRDGDFCHYAQEDAISPLWKGRRFPLEKCISGWCMLNREPVAIPDVFADARIPHDVYRATFVKSMAMAPIRTENPLGAVGAYWGDTCHVTPEQLDMLQALANAAAVAIANVQLIDSLQEANRRKDDFLAMLAHELRNPLAPLKNSLHLLSISNCDPAVVEQSRLIMTRQVDHMSRLVDDLLDVSRLTRGKVSLHEGKLELNQLVRQTLEDRASALAAGRLQLTTDYSPQPLWISGDSTRLTQVIANLLDNAVKFSDGAGQLHICLASDETNRQAVLRVRDSGIGIAEELLPHVFESFSQADRSLDRTRGGLGLGLAVAHGLVTLHRGTITAHSEGQGRGAEFVIRLPLLQVAPMAAKTPSEPKAQQRRQRVLIVEDNQDSANTLRMLLELYGHEVRLAYDGKEGVTAAQQFQPAVVLCDIGLPLMDGFEVARTLRTMPEAKSARLVAVTGYGREEDRQRAFAAGFDAHLTKPVDMTQLLLQIEPAGNKL</sequence>
<dbReference type="SMART" id="SM00448">
    <property type="entry name" value="REC"/>
    <property type="match status" value="1"/>
</dbReference>
<dbReference type="Pfam" id="PF13185">
    <property type="entry name" value="GAF_2"/>
    <property type="match status" value="1"/>
</dbReference>
<evidence type="ECO:0000259" key="10">
    <source>
        <dbReference type="PROSITE" id="PS50110"/>
    </source>
</evidence>
<dbReference type="InterPro" id="IPR001789">
    <property type="entry name" value="Sig_transdc_resp-reg_receiver"/>
</dbReference>
<keyword evidence="7" id="KW-0472">Membrane</keyword>
<evidence type="ECO:0000256" key="8">
    <source>
        <dbReference type="PROSITE-ProRule" id="PRU00169"/>
    </source>
</evidence>
<dbReference type="RefSeq" id="WP_145088313.1">
    <property type="nucleotide sequence ID" value="NZ_CP036274.1"/>
</dbReference>
<evidence type="ECO:0000313" key="12">
    <source>
        <dbReference type="Proteomes" id="UP000315017"/>
    </source>
</evidence>
<dbReference type="InterPro" id="IPR005467">
    <property type="entry name" value="His_kinase_dom"/>
</dbReference>
<dbReference type="InterPro" id="IPR003661">
    <property type="entry name" value="HisK_dim/P_dom"/>
</dbReference>
<dbReference type="PROSITE" id="PS50109">
    <property type="entry name" value="HIS_KIN"/>
    <property type="match status" value="1"/>
</dbReference>
<evidence type="ECO:0000313" key="11">
    <source>
        <dbReference type="EMBL" id="QDU27462.1"/>
    </source>
</evidence>
<feature type="domain" description="Histidine kinase" evidence="9">
    <location>
        <begin position="172"/>
        <end position="392"/>
    </location>
</feature>
<evidence type="ECO:0000256" key="5">
    <source>
        <dbReference type="ARBA" id="ARBA00022777"/>
    </source>
</evidence>
<evidence type="ECO:0000259" key="9">
    <source>
        <dbReference type="PROSITE" id="PS50109"/>
    </source>
</evidence>